<organism evidence="2 3">
    <name type="scientific">Wickerhamomyces pijperi</name>
    <name type="common">Yeast</name>
    <name type="synonym">Pichia pijperi</name>
    <dbReference type="NCBI Taxonomy" id="599730"/>
    <lineage>
        <taxon>Eukaryota</taxon>
        <taxon>Fungi</taxon>
        <taxon>Dikarya</taxon>
        <taxon>Ascomycota</taxon>
        <taxon>Saccharomycotina</taxon>
        <taxon>Saccharomycetes</taxon>
        <taxon>Phaffomycetales</taxon>
        <taxon>Wickerhamomycetaceae</taxon>
        <taxon>Wickerhamomyces</taxon>
    </lineage>
</organism>
<reference evidence="2" key="1">
    <citation type="journal article" date="2021" name="Open Biol.">
        <title>Shared evolutionary footprints suggest mitochondrial oxidative damage underlies multiple complex I losses in fungi.</title>
        <authorList>
            <person name="Schikora-Tamarit M.A."/>
            <person name="Marcet-Houben M."/>
            <person name="Nosek J."/>
            <person name="Gabaldon T."/>
        </authorList>
    </citation>
    <scope>NUCLEOTIDE SEQUENCE</scope>
    <source>
        <strain evidence="2">CBS2887</strain>
    </source>
</reference>
<dbReference type="EMBL" id="JAEUBG010000928">
    <property type="protein sequence ID" value="KAH3687203.1"/>
    <property type="molecule type" value="Genomic_DNA"/>
</dbReference>
<evidence type="ECO:0000313" key="3">
    <source>
        <dbReference type="Proteomes" id="UP000774326"/>
    </source>
</evidence>
<dbReference type="AlphaFoldDB" id="A0A9P8QA91"/>
<protein>
    <submittedName>
        <fullName evidence="2">Uncharacterized protein</fullName>
    </submittedName>
</protein>
<evidence type="ECO:0000256" key="1">
    <source>
        <dbReference type="SAM" id="Phobius"/>
    </source>
</evidence>
<sequence length="261" mass="29136">MSDGTAISNSEEDIFISRIRKVLDDSYGPNLEIVNLTAEEIKNNYGPPLFEIQARVMTKVREKSLTLTPEMRQIVLRISDLSVNFTERLKVLSEVQDVQKSCDPQEATEELVKDTINRSNSEESKTEADLNEVTINTATPLELELLYSPDLPRLPVLDLHTGANDPDLLLSRTRFGDGFDGLFFAGIRPEDMLLANLGHLISLCEIQIKFVLREWIWHPIAFNIWWLFGSLMALVIGRGNSTAVLELVVPAAVNGTADAGL</sequence>
<keyword evidence="1" id="KW-0812">Transmembrane</keyword>
<dbReference type="Proteomes" id="UP000774326">
    <property type="component" value="Unassembled WGS sequence"/>
</dbReference>
<keyword evidence="1" id="KW-0472">Membrane</keyword>
<name>A0A9P8QA91_WICPI</name>
<gene>
    <name evidence="2" type="ORF">WICPIJ_001798</name>
</gene>
<accession>A0A9P8QA91</accession>
<reference evidence="2" key="2">
    <citation type="submission" date="2021-01" db="EMBL/GenBank/DDBJ databases">
        <authorList>
            <person name="Schikora-Tamarit M.A."/>
        </authorList>
    </citation>
    <scope>NUCLEOTIDE SEQUENCE</scope>
    <source>
        <strain evidence="2">CBS2887</strain>
    </source>
</reference>
<keyword evidence="3" id="KW-1185">Reference proteome</keyword>
<keyword evidence="1" id="KW-1133">Transmembrane helix</keyword>
<feature type="transmembrane region" description="Helical" evidence="1">
    <location>
        <begin position="215"/>
        <end position="236"/>
    </location>
</feature>
<comment type="caution">
    <text evidence="2">The sequence shown here is derived from an EMBL/GenBank/DDBJ whole genome shotgun (WGS) entry which is preliminary data.</text>
</comment>
<evidence type="ECO:0000313" key="2">
    <source>
        <dbReference type="EMBL" id="KAH3687203.1"/>
    </source>
</evidence>
<proteinExistence type="predicted"/>